<evidence type="ECO:0000313" key="1">
    <source>
        <dbReference type="EMBL" id="KAH8689813.1"/>
    </source>
</evidence>
<dbReference type="Proteomes" id="UP001201262">
    <property type="component" value="Unassembled WGS sequence"/>
</dbReference>
<gene>
    <name evidence="1" type="ORF">BGW36DRAFT_389785</name>
</gene>
<comment type="caution">
    <text evidence="1">The sequence shown here is derived from an EMBL/GenBank/DDBJ whole genome shotgun (WGS) entry which is preliminary data.</text>
</comment>
<evidence type="ECO:0000313" key="2">
    <source>
        <dbReference type="Proteomes" id="UP001201262"/>
    </source>
</evidence>
<reference evidence="1" key="1">
    <citation type="submission" date="2021-12" db="EMBL/GenBank/DDBJ databases">
        <title>Convergent genome expansion in fungi linked to evolution of root-endophyte symbiosis.</title>
        <authorList>
            <consortium name="DOE Joint Genome Institute"/>
            <person name="Ke Y.-H."/>
            <person name="Bonito G."/>
            <person name="Liao H.-L."/>
            <person name="Looney B."/>
            <person name="Rojas-Flechas A."/>
            <person name="Nash J."/>
            <person name="Hameed K."/>
            <person name="Schadt C."/>
            <person name="Martin F."/>
            <person name="Crous P.W."/>
            <person name="Miettinen O."/>
            <person name="Magnuson J.K."/>
            <person name="Labbe J."/>
            <person name="Jacobson D."/>
            <person name="Doktycz M.J."/>
            <person name="Veneault-Fourrey C."/>
            <person name="Kuo A."/>
            <person name="Mondo S."/>
            <person name="Calhoun S."/>
            <person name="Riley R."/>
            <person name="Ohm R."/>
            <person name="LaButti K."/>
            <person name="Andreopoulos B."/>
            <person name="Pangilinan J."/>
            <person name="Nolan M."/>
            <person name="Tritt A."/>
            <person name="Clum A."/>
            <person name="Lipzen A."/>
            <person name="Daum C."/>
            <person name="Barry K."/>
            <person name="Grigoriev I.V."/>
            <person name="Vilgalys R."/>
        </authorList>
    </citation>
    <scope>NUCLEOTIDE SEQUENCE</scope>
    <source>
        <strain evidence="1">PMI_201</strain>
    </source>
</reference>
<protein>
    <submittedName>
        <fullName evidence="1">Uncharacterized protein</fullName>
    </submittedName>
</protein>
<name>A0AAD4KFA8_9EURO</name>
<dbReference type="RefSeq" id="XP_046066096.1">
    <property type="nucleotide sequence ID" value="XM_046217394.1"/>
</dbReference>
<proteinExistence type="predicted"/>
<accession>A0AAD4KFA8</accession>
<dbReference type="EMBL" id="JAJTJA010000014">
    <property type="protein sequence ID" value="KAH8689813.1"/>
    <property type="molecule type" value="Genomic_DNA"/>
</dbReference>
<dbReference type="AlphaFoldDB" id="A0AAD4KFA8"/>
<keyword evidence="2" id="KW-1185">Reference proteome</keyword>
<dbReference type="GeneID" id="70247681"/>
<sequence length="89" mass="9557">MDDIEGPNFTIDDAGGRAKVEQYIHISKFRTGDTVYLHFSGTAAPEGPYIIASVPSAGKYTLCLPDGQTVRNGEAVEEQYLQGTQCCAA</sequence>
<organism evidence="1 2">
    <name type="scientific">Talaromyces proteolyticus</name>
    <dbReference type="NCBI Taxonomy" id="1131652"/>
    <lineage>
        <taxon>Eukaryota</taxon>
        <taxon>Fungi</taxon>
        <taxon>Dikarya</taxon>
        <taxon>Ascomycota</taxon>
        <taxon>Pezizomycotina</taxon>
        <taxon>Eurotiomycetes</taxon>
        <taxon>Eurotiomycetidae</taxon>
        <taxon>Eurotiales</taxon>
        <taxon>Trichocomaceae</taxon>
        <taxon>Talaromyces</taxon>
        <taxon>Talaromyces sect. Bacilispori</taxon>
    </lineage>
</organism>